<proteinExistence type="inferred from homology"/>
<dbReference type="PANTHER" id="PTHR34596:SF2">
    <property type="entry name" value="CHITOPORIN"/>
    <property type="match status" value="1"/>
</dbReference>
<name>A0ABS5HK17_9BACT</name>
<comment type="similarity">
    <text evidence="1">Belongs to the outer membrane porin (Opr) (TC 1.B.25) family.</text>
</comment>
<organism evidence="5 6">
    <name type="scientific">Campylobacter anatolicus</name>
    <dbReference type="NCBI Taxonomy" id="2829105"/>
    <lineage>
        <taxon>Bacteria</taxon>
        <taxon>Pseudomonadati</taxon>
        <taxon>Campylobacterota</taxon>
        <taxon>Epsilonproteobacteria</taxon>
        <taxon>Campylobacterales</taxon>
        <taxon>Campylobacteraceae</taxon>
        <taxon>Campylobacter</taxon>
    </lineage>
</organism>
<keyword evidence="3 4" id="KW-0732">Signal</keyword>
<dbReference type="InterPro" id="IPR005318">
    <property type="entry name" value="OM_porin_bac"/>
</dbReference>
<protein>
    <submittedName>
        <fullName evidence="5">OprD family outer membrane porin</fullName>
    </submittedName>
</protein>
<dbReference type="PANTHER" id="PTHR34596">
    <property type="entry name" value="CHITOPORIN"/>
    <property type="match status" value="1"/>
</dbReference>
<dbReference type="EMBL" id="JAGSSW010000007">
    <property type="protein sequence ID" value="MBR8464345.1"/>
    <property type="molecule type" value="Genomic_DNA"/>
</dbReference>
<dbReference type="PROSITE" id="PS51257">
    <property type="entry name" value="PROKAR_LIPOPROTEIN"/>
    <property type="match status" value="1"/>
</dbReference>
<sequence>MKLRRLSLVTAVALGCLSSANAADTLAEAFTNGKLSTTLKATYADQTSEFAANKPLNNEHIFGIGAELGYVTDPFYGFRIGLTGQTWGSISPEKNAKTMYKTEWYANGAVLSELFLGYGVGKTDIKFGRQYVSSPLVAGNPTRAYKEAFEGLSITNKDIPDTTLFAGWYYKFQGRSKTAMQGSANSDVGAPVFKDRVIVSGMSGPYALKFDNIFTGAIINQSIPGLKLTGAYARGTDIKRSVDVKGDVDTFLVEGNYRLPVSNFKLGFDAMYKGSRVDNALGTYDGDMLGFRAGIYDFYGFGFSYAFTTVSDDDGLVFGFGNGPASYTMLPIRGPYVFTGYAGMNTHKLTLDYDFSSIGINGLKTSLQYVKGEQDTPSAQAGSTAAGTHMDVEGWSIVANYAVQQVKGLNVAITYTELDRENYNASNVRTDTDNDELWVKLSYKFDLLGK</sequence>
<evidence type="ECO:0000256" key="2">
    <source>
        <dbReference type="ARBA" id="ARBA00022448"/>
    </source>
</evidence>
<dbReference type="RefSeq" id="WP_212142261.1">
    <property type="nucleotide sequence ID" value="NZ_JAGSSW010000007.1"/>
</dbReference>
<evidence type="ECO:0000256" key="1">
    <source>
        <dbReference type="ARBA" id="ARBA00009075"/>
    </source>
</evidence>
<feature type="signal peptide" evidence="4">
    <location>
        <begin position="1"/>
        <end position="22"/>
    </location>
</feature>
<evidence type="ECO:0000313" key="6">
    <source>
        <dbReference type="Proteomes" id="UP000682951"/>
    </source>
</evidence>
<dbReference type="Pfam" id="PF03573">
    <property type="entry name" value="OprD"/>
    <property type="match status" value="2"/>
</dbReference>
<gene>
    <name evidence="5" type="ORF">KDD93_07190</name>
</gene>
<dbReference type="Proteomes" id="UP000682951">
    <property type="component" value="Unassembled WGS sequence"/>
</dbReference>
<feature type="chain" id="PRO_5046032162" evidence="4">
    <location>
        <begin position="23"/>
        <end position="450"/>
    </location>
</feature>
<dbReference type="InterPro" id="IPR023614">
    <property type="entry name" value="Porin_dom_sf"/>
</dbReference>
<accession>A0ABS5HK17</accession>
<dbReference type="Gene3D" id="2.40.160.10">
    <property type="entry name" value="Porin"/>
    <property type="match status" value="1"/>
</dbReference>
<keyword evidence="6" id="KW-1185">Reference proteome</keyword>
<evidence type="ECO:0000256" key="3">
    <source>
        <dbReference type="ARBA" id="ARBA00022729"/>
    </source>
</evidence>
<evidence type="ECO:0000313" key="5">
    <source>
        <dbReference type="EMBL" id="MBR8464345.1"/>
    </source>
</evidence>
<comment type="caution">
    <text evidence="5">The sequence shown here is derived from an EMBL/GenBank/DDBJ whole genome shotgun (WGS) entry which is preliminary data.</text>
</comment>
<evidence type="ECO:0000256" key="4">
    <source>
        <dbReference type="SAM" id="SignalP"/>
    </source>
</evidence>
<keyword evidence="2" id="KW-0813">Transport</keyword>
<reference evidence="5 6" key="1">
    <citation type="submission" date="2021-04" db="EMBL/GenBank/DDBJ databases">
        <title>Molecular and phenotypic characterization and identification of bacterial isolates recovered from the Anatolian ground squirrels (Spermophilus xanthoprymnus) and which have the potential to form a new species in the Campylobacter genus.</title>
        <authorList>
            <person name="Aydin F."/>
            <person name="Abay S."/>
            <person name="Kayman T."/>
            <person name="Karakaya E."/>
            <person name="Mustak H.K."/>
            <person name="Mustak I.B."/>
            <person name="Bilgin N."/>
            <person name="Duzler A."/>
            <person name="Sahin O."/>
            <person name="Guran O."/>
            <person name="Saticioglu I.B."/>
        </authorList>
    </citation>
    <scope>NUCLEOTIDE SEQUENCE [LARGE SCALE GENOMIC DNA]</scope>
    <source>
        <strain evidence="6">faydin-G24</strain>
    </source>
</reference>